<dbReference type="PANTHER" id="PTHR36091">
    <property type="entry name" value="ALTERED INHERITANCE OF MITOCHONDRIA PROTEIN 9, MITOCHONDRIAL"/>
    <property type="match status" value="1"/>
</dbReference>
<evidence type="ECO:0000256" key="6">
    <source>
        <dbReference type="ARBA" id="ARBA00031849"/>
    </source>
</evidence>
<dbReference type="Gene3D" id="3.90.1200.10">
    <property type="match status" value="1"/>
</dbReference>
<dbReference type="Pfam" id="PF01636">
    <property type="entry name" value="APH"/>
    <property type="match status" value="1"/>
</dbReference>
<dbReference type="GeneID" id="87902488"/>
<evidence type="ECO:0000256" key="2">
    <source>
        <dbReference type="ARBA" id="ARBA00005543"/>
    </source>
</evidence>
<dbReference type="Proteomes" id="UP001323405">
    <property type="component" value="Unassembled WGS sequence"/>
</dbReference>
<evidence type="ECO:0000256" key="3">
    <source>
        <dbReference type="ARBA" id="ARBA00016197"/>
    </source>
</evidence>
<keyword evidence="9" id="KW-1185">Reference proteome</keyword>
<sequence length="223" mass="25369">MLFASRQGIPVPQVYFFDSSVKNGYGIEFTIQEFVQGERLDTNQALISEAVECWHRLWNSSNFTQSGSLYWHWNSQPFFVGPMVDQEFFAPRVEKVSHELPQFGPSSDSPSYVEVLFNTRRQRDWTKCHQGSQIMSSLSGCPVDANRFLARFAEIEAMAGSVSALIFKSRMIHWDMHERNVLVKSDGEKIAAVINWDAVVIEPAGLCRSIGHACVLDHMSSWE</sequence>
<comment type="caution">
    <text evidence="8">The sequence shown here is derived from an EMBL/GenBank/DDBJ whole genome shotgun (WGS) entry which is preliminary data.</text>
</comment>
<evidence type="ECO:0000313" key="8">
    <source>
        <dbReference type="EMBL" id="KAK4649776.1"/>
    </source>
</evidence>
<evidence type="ECO:0000256" key="5">
    <source>
        <dbReference type="ARBA" id="ARBA00023128"/>
    </source>
</evidence>
<evidence type="ECO:0000259" key="7">
    <source>
        <dbReference type="Pfam" id="PF01636"/>
    </source>
</evidence>
<keyword evidence="5" id="KW-0496">Mitochondrion</keyword>
<organism evidence="8 9">
    <name type="scientific">Podospora pseudocomata</name>
    <dbReference type="NCBI Taxonomy" id="2093779"/>
    <lineage>
        <taxon>Eukaryota</taxon>
        <taxon>Fungi</taxon>
        <taxon>Dikarya</taxon>
        <taxon>Ascomycota</taxon>
        <taxon>Pezizomycotina</taxon>
        <taxon>Sordariomycetes</taxon>
        <taxon>Sordariomycetidae</taxon>
        <taxon>Sordariales</taxon>
        <taxon>Podosporaceae</taxon>
        <taxon>Podospora</taxon>
    </lineage>
</organism>
<evidence type="ECO:0000256" key="4">
    <source>
        <dbReference type="ARBA" id="ARBA00022946"/>
    </source>
</evidence>
<name>A0ABR0G210_9PEZI</name>
<protein>
    <recommendedName>
        <fullName evidence="3">Altered inheritance of mitochondria protein 9, mitochondrial</fullName>
    </recommendedName>
    <alternativeName>
        <fullName evidence="6">Found in mitochondrial proteome protein 29</fullName>
    </alternativeName>
</protein>
<accession>A0ABR0G210</accession>
<evidence type="ECO:0000256" key="1">
    <source>
        <dbReference type="ARBA" id="ARBA00004173"/>
    </source>
</evidence>
<dbReference type="EMBL" id="JAFFHA010000009">
    <property type="protein sequence ID" value="KAK4649776.1"/>
    <property type="molecule type" value="Genomic_DNA"/>
</dbReference>
<dbReference type="InterPro" id="IPR051035">
    <property type="entry name" value="Mito_inheritance_9"/>
</dbReference>
<dbReference type="InterPro" id="IPR002575">
    <property type="entry name" value="Aminoglycoside_PTrfase"/>
</dbReference>
<feature type="domain" description="Aminoglycoside phosphotransferase" evidence="7">
    <location>
        <begin position="3"/>
        <end position="203"/>
    </location>
</feature>
<keyword evidence="4" id="KW-0809">Transit peptide</keyword>
<evidence type="ECO:0000313" key="9">
    <source>
        <dbReference type="Proteomes" id="UP001323405"/>
    </source>
</evidence>
<dbReference type="InterPro" id="IPR011009">
    <property type="entry name" value="Kinase-like_dom_sf"/>
</dbReference>
<comment type="subcellular location">
    <subcellularLocation>
        <location evidence="1">Mitochondrion</location>
    </subcellularLocation>
</comment>
<dbReference type="PANTHER" id="PTHR36091:SF1">
    <property type="entry name" value="ALTERED INHERITANCE OF MITOCHONDRIA PROTEIN 9, MITOCHONDRIAL"/>
    <property type="match status" value="1"/>
</dbReference>
<dbReference type="RefSeq" id="XP_062738751.1">
    <property type="nucleotide sequence ID" value="XM_062882983.1"/>
</dbReference>
<comment type="similarity">
    <text evidence="2">Belongs to the AIM9 family.</text>
</comment>
<reference evidence="8 9" key="1">
    <citation type="journal article" date="2023" name="bioRxiv">
        <title>High-quality genome assemblies of four members of thePodospora anserinaspecies complex.</title>
        <authorList>
            <person name="Ament-Velasquez S.L."/>
            <person name="Vogan A.A."/>
            <person name="Wallerman O."/>
            <person name="Hartmann F."/>
            <person name="Gautier V."/>
            <person name="Silar P."/>
            <person name="Giraud T."/>
            <person name="Johannesson H."/>
        </authorList>
    </citation>
    <scope>NUCLEOTIDE SEQUENCE [LARGE SCALE GENOMIC DNA]</scope>
    <source>
        <strain evidence="8 9">CBS 415.72m</strain>
    </source>
</reference>
<dbReference type="SUPFAM" id="SSF56112">
    <property type="entry name" value="Protein kinase-like (PK-like)"/>
    <property type="match status" value="1"/>
</dbReference>
<proteinExistence type="inferred from homology"/>
<gene>
    <name evidence="8" type="ORF">QC762_001423</name>
</gene>